<feature type="domain" description="Glycosyl transferase family 1" evidence="1">
    <location>
        <begin position="655"/>
        <end position="822"/>
    </location>
</feature>
<sequence>MAQHELAARAVQCAGRSTVSKTASLLGRCAKEAYARLPVSWSFKLRVKRWMFTSFAPIFRNTSAYQRWVYFDPLQQAKATEERAVEPGPVQPDSLLKRYVRDLQSRTGSNFSAEYVGLANGPPSAPLLGKVIAFYLPQFHPIAENDEWWGRGFTEWTNVSKALPQFLGHNQPHLPGELGFYDLRLVEVMRRQAELAKLYGVHGFCFHYYWFSGRRLLERPLDQFVNDPSIDLPFCLCWANENWTRRWDGMDSEILLGQNYSDDNDERFIADIERYLRDPRYIRIDGKPLVIVYRPSLLPDSRRTVERWREHCRKSGLGEIFLAMVQFDIDDPRTCGFDAALEFPPHKLGRSLKCINHTLDIINPAYAGHVVDYRDLAEAGKRWPVPDYPLFKGVAPRWDNEARKPGRGYTFAHASPAHYQDWLSHALDYSRSHPVQGESVVFVNAWNEWAEGAHLEPDRRYGYAFLQATRNALTGGTPRRKVLVVSHDAHPHGAQYLALNLVRELRRMGVDVEVLLQGGGTLEGDFEAVATVHRAYGDGEDVETLALRLHREGCDLAIANTAVAGRVVRPLRKAGLRVVSLVHELPGVIRDYGLESAIQDIAACADRIVVAADAVRAGLSEFLDEHDLGRLVTVRPQGLFTRSRHRGELRSVQARRRLRERLGLPADAKVVLAVGYADRRKGVDLLAQAAVLCCATDPSMHFVWVGHRDVGLEPEVGEILSKGGVADRFHFVGLDFDTDDYYAGADVYALASREDPFPSVVLESLSVGTPVVAFEGTGGGADLLGSTGGAVVPAFDVEAFAAMLQRMASGSDESRRIGREGAELIDRDFSFRAYAMDLLAMGGAGLPRVSVVVPNYNYAHYLRERLESIAEQTLPPYEIIVLDDASGDESLQTLQTLRANLHPEPQVIPCETNSGSVFRQWLKGAERARGEFVWIAEADDLARPELLGRLLHLMQGDPGVVMAYAQSEQIDESGQVMASSYRAYTDELDTRRWCASYVATGLAEVNAGLAVKNTLPNVSAVVFRRQALLDVMRAHIEEISSYRIAGDWLVYLLLLQKGKVAFEAAPLNQHRRHSNSVTLGGDAQRHYSEVERVQFAAQRLFPVEQTARESAARYLRALRVHFGLPSTEPEAEVHGS</sequence>
<dbReference type="RefSeq" id="WP_194932574.1">
    <property type="nucleotide sequence ID" value="NZ_JADLZT010000012.1"/>
</dbReference>
<dbReference type="Gene3D" id="3.20.20.80">
    <property type="entry name" value="Glycosidases"/>
    <property type="match status" value="1"/>
</dbReference>
<comment type="caution">
    <text evidence="3">The sequence shown here is derived from an EMBL/GenBank/DDBJ whole genome shotgun (WGS) entry which is preliminary data.</text>
</comment>
<dbReference type="Pfam" id="PF00535">
    <property type="entry name" value="Glycos_transf_2"/>
    <property type="match status" value="1"/>
</dbReference>
<feature type="domain" description="Glycosyltransferase 2-like" evidence="2">
    <location>
        <begin position="850"/>
        <end position="967"/>
    </location>
</feature>
<evidence type="ECO:0000259" key="1">
    <source>
        <dbReference type="Pfam" id="PF00534"/>
    </source>
</evidence>
<dbReference type="Gene3D" id="3.90.550.10">
    <property type="entry name" value="Spore Coat Polysaccharide Biosynthesis Protein SpsA, Chain A"/>
    <property type="match status" value="1"/>
</dbReference>
<dbReference type="InterPro" id="IPR032719">
    <property type="entry name" value="WbsX"/>
</dbReference>
<dbReference type="PANTHER" id="PTHR41244:SF1">
    <property type="entry name" value="GLYCOSYLTRANSFERASE"/>
    <property type="match status" value="1"/>
</dbReference>
<dbReference type="Pfam" id="PF00534">
    <property type="entry name" value="Glycos_transf_1"/>
    <property type="match status" value="1"/>
</dbReference>
<dbReference type="EMBL" id="JADLZT010000012">
    <property type="protein sequence ID" value="MBF6025981.1"/>
    <property type="molecule type" value="Genomic_DNA"/>
</dbReference>
<evidence type="ECO:0000313" key="3">
    <source>
        <dbReference type="EMBL" id="MBF6025981.1"/>
    </source>
</evidence>
<protein>
    <submittedName>
        <fullName evidence="3">Glycoside hydrolase family 99-like domain-containing protein</fullName>
    </submittedName>
</protein>
<dbReference type="SUPFAM" id="SSF53448">
    <property type="entry name" value="Nucleotide-diphospho-sugar transferases"/>
    <property type="match status" value="1"/>
</dbReference>
<dbReference type="Proteomes" id="UP001429984">
    <property type="component" value="Unassembled WGS sequence"/>
</dbReference>
<reference evidence="3 4" key="1">
    <citation type="submission" date="2020-11" db="EMBL/GenBank/DDBJ databases">
        <title>Draft Genome Sequence and Secondary Metabolite Biosynthetic Potential of the Lysobacter niastensis Type strain DSM 18481.</title>
        <authorList>
            <person name="Turrini P."/>
            <person name="Artuso I."/>
            <person name="Tescari M."/>
            <person name="Lugli G.A."/>
            <person name="Frangipani E."/>
            <person name="Ventura M."/>
            <person name="Visca P."/>
        </authorList>
    </citation>
    <scope>NUCLEOTIDE SEQUENCE [LARGE SCALE GENOMIC DNA]</scope>
    <source>
        <strain evidence="3 4">DSM 18481</strain>
    </source>
</reference>
<dbReference type="Pfam" id="PF14307">
    <property type="entry name" value="Glyco_tran_WbsX"/>
    <property type="match status" value="1"/>
</dbReference>
<dbReference type="InterPro" id="IPR001296">
    <property type="entry name" value="Glyco_trans_1"/>
</dbReference>
<accession>A0ABS0BAG1</accession>
<evidence type="ECO:0000313" key="4">
    <source>
        <dbReference type="Proteomes" id="UP001429984"/>
    </source>
</evidence>
<name>A0ABS0BAG1_9GAMM</name>
<dbReference type="SUPFAM" id="SSF53756">
    <property type="entry name" value="UDP-Glycosyltransferase/glycogen phosphorylase"/>
    <property type="match status" value="1"/>
</dbReference>
<dbReference type="CDD" id="cd03801">
    <property type="entry name" value="GT4_PimA-like"/>
    <property type="match status" value="1"/>
</dbReference>
<organism evidence="3 4">
    <name type="scientific">Lysobacter niastensis</name>
    <dbReference type="NCBI Taxonomy" id="380629"/>
    <lineage>
        <taxon>Bacteria</taxon>
        <taxon>Pseudomonadati</taxon>
        <taxon>Pseudomonadota</taxon>
        <taxon>Gammaproteobacteria</taxon>
        <taxon>Lysobacterales</taxon>
        <taxon>Lysobacteraceae</taxon>
        <taxon>Lysobacter</taxon>
    </lineage>
</organism>
<dbReference type="InterPro" id="IPR001173">
    <property type="entry name" value="Glyco_trans_2-like"/>
</dbReference>
<evidence type="ECO:0000259" key="2">
    <source>
        <dbReference type="Pfam" id="PF00535"/>
    </source>
</evidence>
<proteinExistence type="predicted"/>
<dbReference type="PANTHER" id="PTHR41244">
    <property type="entry name" value="RHAMNAN SYNTHESIS F"/>
    <property type="match status" value="1"/>
</dbReference>
<dbReference type="CDD" id="cd11579">
    <property type="entry name" value="Glyco_tran_WbsX"/>
    <property type="match status" value="1"/>
</dbReference>
<dbReference type="InterPro" id="IPR029044">
    <property type="entry name" value="Nucleotide-diphossugar_trans"/>
</dbReference>
<dbReference type="Gene3D" id="3.40.50.2000">
    <property type="entry name" value="Glycogen Phosphorylase B"/>
    <property type="match status" value="2"/>
</dbReference>
<gene>
    <name evidence="3" type="ORF">IU514_18280</name>
</gene>
<keyword evidence="4" id="KW-1185">Reference proteome</keyword>